<evidence type="ECO:0000313" key="3">
    <source>
        <dbReference type="Proteomes" id="UP001597138"/>
    </source>
</evidence>
<name>A0ABW4HJX4_9FLAO</name>
<feature type="signal peptide" evidence="1">
    <location>
        <begin position="1"/>
        <end position="26"/>
    </location>
</feature>
<evidence type="ECO:0000256" key="1">
    <source>
        <dbReference type="SAM" id="SignalP"/>
    </source>
</evidence>
<keyword evidence="3" id="KW-1185">Reference proteome</keyword>
<accession>A0ABW4HJX4</accession>
<feature type="chain" id="PRO_5046322569" description="Lipoprotein" evidence="1">
    <location>
        <begin position="27"/>
        <end position="232"/>
    </location>
</feature>
<gene>
    <name evidence="2" type="ORF">ACFSC2_19695</name>
</gene>
<proteinExistence type="predicted"/>
<keyword evidence="1" id="KW-0732">Signal</keyword>
<evidence type="ECO:0008006" key="4">
    <source>
        <dbReference type="Google" id="ProtNLM"/>
    </source>
</evidence>
<comment type="caution">
    <text evidence="2">The sequence shown here is derived from an EMBL/GenBank/DDBJ whole genome shotgun (WGS) entry which is preliminary data.</text>
</comment>
<dbReference type="EMBL" id="JBHUDZ010000018">
    <property type="protein sequence ID" value="MFD1604970.1"/>
    <property type="molecule type" value="Genomic_DNA"/>
</dbReference>
<dbReference type="Proteomes" id="UP001597138">
    <property type="component" value="Unassembled WGS sequence"/>
</dbReference>
<dbReference type="Gene3D" id="2.40.360.20">
    <property type="match status" value="1"/>
</dbReference>
<organism evidence="2 3">
    <name type="scientific">Flavobacterium artemisiae</name>
    <dbReference type="NCBI Taxonomy" id="2126556"/>
    <lineage>
        <taxon>Bacteria</taxon>
        <taxon>Pseudomonadati</taxon>
        <taxon>Bacteroidota</taxon>
        <taxon>Flavobacteriia</taxon>
        <taxon>Flavobacteriales</taxon>
        <taxon>Flavobacteriaceae</taxon>
        <taxon>Flavobacterium</taxon>
    </lineage>
</organism>
<reference evidence="3" key="1">
    <citation type="journal article" date="2019" name="Int. J. Syst. Evol. Microbiol.">
        <title>The Global Catalogue of Microorganisms (GCM) 10K type strain sequencing project: providing services to taxonomists for standard genome sequencing and annotation.</title>
        <authorList>
            <consortium name="The Broad Institute Genomics Platform"/>
            <consortium name="The Broad Institute Genome Sequencing Center for Infectious Disease"/>
            <person name="Wu L."/>
            <person name="Ma J."/>
        </authorList>
    </citation>
    <scope>NUCLEOTIDE SEQUENCE [LARGE SCALE GENOMIC DNA]</scope>
    <source>
        <strain evidence="3">CCUG 70865</strain>
    </source>
</reference>
<dbReference type="PROSITE" id="PS51257">
    <property type="entry name" value="PROKAR_LIPOPROTEIN"/>
    <property type="match status" value="1"/>
</dbReference>
<protein>
    <recommendedName>
        <fullName evidence="4">Lipoprotein</fullName>
    </recommendedName>
</protein>
<evidence type="ECO:0000313" key="2">
    <source>
        <dbReference type="EMBL" id="MFD1604970.1"/>
    </source>
</evidence>
<dbReference type="RefSeq" id="WP_379812713.1">
    <property type="nucleotide sequence ID" value="NZ_JBHUDZ010000018.1"/>
</dbReference>
<sequence length="232" mass="25193">MKKLKSFALMTLFVSTSLLTSCSSDSEDNSETPEASQGDYWPAAVGNQWVLNQSGTETTMKIIGTEKIGESTYYKFDKFFAAPTSGVDIGGTATASLKKTGGDYLIKLSDINISANGLSGKISGYEFIFFKDNLEVNKTWTGNYTQETTYSGFPAIKTSTKYTGTITEKGATATVKSVTYKDVIKFKFKLETSLQGQSAGTTEAEYWLAKGVGIIKFSYTGVSSELTSYKLN</sequence>